<dbReference type="InterPro" id="IPR006439">
    <property type="entry name" value="HAD-SF_hydro_IA"/>
</dbReference>
<comment type="caution">
    <text evidence="1">The sequence shown here is derived from an EMBL/GenBank/DDBJ whole genome shotgun (WGS) entry which is preliminary data.</text>
</comment>
<sequence length="216" mass="23813">MRWDTVLFDLDGTVTDSQEGIVNSVSYALKRLGRGVPSPDMLTTFVGPPLHESFPALCGMNEEETERAIREFRIYFERYGWAENAPYAGMAELLASLCAAGLRLVIATSKPEEFARRVLRHFELAQYFDDICGSRLEDKSSADKASVVRTALMRADVTGHAVMVGDRRHDIYGAHANGLEAIGVLYGYGSREELTAAGAEHLAADLNELKAILLQE</sequence>
<dbReference type="RefSeq" id="WP_302929153.1">
    <property type="nucleotide sequence ID" value="NZ_JAJEPW010000030.1"/>
</dbReference>
<dbReference type="Pfam" id="PF13419">
    <property type="entry name" value="HAD_2"/>
    <property type="match status" value="1"/>
</dbReference>
<gene>
    <name evidence="1" type="ORF">LKD37_10370</name>
</gene>
<dbReference type="NCBIfam" id="TIGR01549">
    <property type="entry name" value="HAD-SF-IA-v1"/>
    <property type="match status" value="1"/>
</dbReference>
<dbReference type="SFLD" id="SFLDG01129">
    <property type="entry name" value="C1.5:_HAD__Beta-PGM__Phosphata"/>
    <property type="match status" value="1"/>
</dbReference>
<dbReference type="InterPro" id="IPR041492">
    <property type="entry name" value="HAD_2"/>
</dbReference>
<dbReference type="SUPFAM" id="SSF56784">
    <property type="entry name" value="HAD-like"/>
    <property type="match status" value="1"/>
</dbReference>
<dbReference type="Gene3D" id="1.10.150.240">
    <property type="entry name" value="Putative phosphatase, domain 2"/>
    <property type="match status" value="1"/>
</dbReference>
<dbReference type="GO" id="GO:0005829">
    <property type="term" value="C:cytosol"/>
    <property type="evidence" value="ECO:0007669"/>
    <property type="project" value="TreeGrafter"/>
</dbReference>
<dbReference type="InterPro" id="IPR023214">
    <property type="entry name" value="HAD_sf"/>
</dbReference>
<dbReference type="PANTHER" id="PTHR43434">
    <property type="entry name" value="PHOSPHOGLYCOLATE PHOSPHATASE"/>
    <property type="match status" value="1"/>
</dbReference>
<dbReference type="Gene3D" id="3.40.50.1000">
    <property type="entry name" value="HAD superfamily/HAD-like"/>
    <property type="match status" value="1"/>
</dbReference>
<dbReference type="PANTHER" id="PTHR43434:SF20">
    <property type="entry name" value="5'-NUCLEOTIDASE"/>
    <property type="match status" value="1"/>
</dbReference>
<dbReference type="EMBL" id="JAJEPW010000030">
    <property type="protein sequence ID" value="MCC2129911.1"/>
    <property type="molecule type" value="Genomic_DNA"/>
</dbReference>
<dbReference type="InterPro" id="IPR036412">
    <property type="entry name" value="HAD-like_sf"/>
</dbReference>
<evidence type="ECO:0000313" key="1">
    <source>
        <dbReference type="EMBL" id="MCC2129911.1"/>
    </source>
</evidence>
<dbReference type="SFLD" id="SFLDS00003">
    <property type="entry name" value="Haloacid_Dehalogenase"/>
    <property type="match status" value="1"/>
</dbReference>
<dbReference type="GO" id="GO:0004713">
    <property type="term" value="F:protein tyrosine kinase activity"/>
    <property type="evidence" value="ECO:0007669"/>
    <property type="project" value="TreeGrafter"/>
</dbReference>
<keyword evidence="1" id="KW-0378">Hydrolase</keyword>
<evidence type="ECO:0000313" key="2">
    <source>
        <dbReference type="Proteomes" id="UP001199319"/>
    </source>
</evidence>
<dbReference type="Proteomes" id="UP001199319">
    <property type="component" value="Unassembled WGS sequence"/>
</dbReference>
<reference evidence="1" key="1">
    <citation type="submission" date="2021-10" db="EMBL/GenBank/DDBJ databases">
        <title>Anaerobic single-cell dispensing facilitates the cultivation of human gut bacteria.</title>
        <authorList>
            <person name="Afrizal A."/>
        </authorList>
    </citation>
    <scope>NUCLEOTIDE SEQUENCE</scope>
    <source>
        <strain evidence="1">CLA-AA-H272</strain>
    </source>
</reference>
<accession>A0AAE3AH71</accession>
<name>A0AAE3AH71_9FIRM</name>
<keyword evidence="2" id="KW-1185">Reference proteome</keyword>
<organism evidence="1 2">
    <name type="scientific">Brotocaccenecus cirricatena</name>
    <dbReference type="NCBI Taxonomy" id="3064195"/>
    <lineage>
        <taxon>Bacteria</taxon>
        <taxon>Bacillati</taxon>
        <taxon>Bacillota</taxon>
        <taxon>Clostridia</taxon>
        <taxon>Eubacteriales</taxon>
        <taxon>Oscillospiraceae</taxon>
        <taxon>Brotocaccenecus</taxon>
    </lineage>
</organism>
<dbReference type="GO" id="GO:0016787">
    <property type="term" value="F:hydrolase activity"/>
    <property type="evidence" value="ECO:0007669"/>
    <property type="project" value="UniProtKB-KW"/>
</dbReference>
<dbReference type="AlphaFoldDB" id="A0AAE3AH71"/>
<dbReference type="InterPro" id="IPR050155">
    <property type="entry name" value="HAD-like_hydrolase_sf"/>
</dbReference>
<protein>
    <submittedName>
        <fullName evidence="1">HAD-IA family hydrolase</fullName>
    </submittedName>
</protein>
<dbReference type="InterPro" id="IPR023198">
    <property type="entry name" value="PGP-like_dom2"/>
</dbReference>
<proteinExistence type="predicted"/>